<dbReference type="RefSeq" id="WP_002686430.1">
    <property type="nucleotide sequence ID" value="NZ_UFTJ01000001.1"/>
</dbReference>
<evidence type="ECO:0000313" key="2">
    <source>
        <dbReference type="Proteomes" id="UP000255515"/>
    </source>
</evidence>
<gene>
    <name evidence="1" type="ORF">NCTC11661_00827</name>
</gene>
<dbReference type="EMBL" id="UFTJ01000001">
    <property type="protein sequence ID" value="SSZ47161.1"/>
    <property type="molecule type" value="Genomic_DNA"/>
</dbReference>
<organism evidence="1 2">
    <name type="scientific">Bergeyella zoohelcum</name>
    <dbReference type="NCBI Taxonomy" id="1015"/>
    <lineage>
        <taxon>Bacteria</taxon>
        <taxon>Pseudomonadati</taxon>
        <taxon>Bacteroidota</taxon>
        <taxon>Flavobacteriia</taxon>
        <taxon>Flavobacteriales</taxon>
        <taxon>Weeksellaceae</taxon>
        <taxon>Bergeyella</taxon>
    </lineage>
</organism>
<evidence type="ECO:0000313" key="1">
    <source>
        <dbReference type="EMBL" id="SSZ47161.1"/>
    </source>
</evidence>
<name>A0A376C0A1_9FLAO</name>
<accession>A0A376C0A1</accession>
<protein>
    <submittedName>
        <fullName evidence="1">Uncharacterized protein</fullName>
    </submittedName>
</protein>
<dbReference type="Proteomes" id="UP000255515">
    <property type="component" value="Unassembled WGS sequence"/>
</dbReference>
<reference evidence="1 2" key="1">
    <citation type="submission" date="2018-06" db="EMBL/GenBank/DDBJ databases">
        <authorList>
            <consortium name="Pathogen Informatics"/>
            <person name="Doyle S."/>
        </authorList>
    </citation>
    <scope>NUCLEOTIDE SEQUENCE [LARGE SCALE GENOMIC DNA]</scope>
    <source>
        <strain evidence="1 2">NCTC11661</strain>
    </source>
</reference>
<proteinExistence type="predicted"/>
<dbReference type="AlphaFoldDB" id="A0A376C0A1"/>
<sequence>MSFPKHHIITDNDIALQNLQGKEMRRIDFAPMFFCEFFQGMEVIQMQGKASKEYIFGIYWSGRLVGHCYFEDTYTLEEIAQRVKAYMPPSLNQLKTFVKKYSDDIWYHKFDVSQYAWIYDRVVTRVK</sequence>